<dbReference type="PANTHER" id="PTHR36066:SF11">
    <property type="entry name" value="TRANSCRIPTION FACTOR BHLH144"/>
    <property type="match status" value="1"/>
</dbReference>
<dbReference type="PANTHER" id="PTHR36066">
    <property type="entry name" value="TRANSCRIPTION FACTOR BHLH145"/>
    <property type="match status" value="1"/>
</dbReference>
<evidence type="ECO:0000313" key="7">
    <source>
        <dbReference type="EMBL" id="ESQ33883.1"/>
    </source>
</evidence>
<dbReference type="KEGG" id="eus:EUTSA_v10009888mg"/>
<dbReference type="GO" id="GO:0046983">
    <property type="term" value="F:protein dimerization activity"/>
    <property type="evidence" value="ECO:0007669"/>
    <property type="project" value="InterPro"/>
</dbReference>
<accession>V4L2A0</accession>
<dbReference type="AlphaFoldDB" id="V4L2A0"/>
<comment type="subcellular location">
    <subcellularLocation>
        <location evidence="1">Nucleus</location>
    </subcellularLocation>
</comment>
<dbReference type="OMA" id="PDSCSNY"/>
<sequence>MQNDQFPYFSDEMGDRNMNNPYASASSFDDLFPPCAKLPFHGVELQPSPVCPKNFVIFDQTYDRSQVMYHPELTHRLASSPSLNGLASKFQSEYVGESFGNYGQQEVSSSHQEDPNEIDALLSTDEDYEDGDDDENEDGGDSEEVSTARNSYRDYGNASAEESCCSSSYGYKSSKKKQSLSGSASCNNDGKGRKKMKKMMGVLRRIVPGGEDMNTACVLDEAVQYLKSLKIEAQKLGVGHFSNQS</sequence>
<dbReference type="OrthoDB" id="1921805at2759"/>
<keyword evidence="4" id="KW-0539">Nucleus</keyword>
<evidence type="ECO:0000259" key="6">
    <source>
        <dbReference type="PROSITE" id="PS50888"/>
    </source>
</evidence>
<evidence type="ECO:0000256" key="1">
    <source>
        <dbReference type="ARBA" id="ARBA00004123"/>
    </source>
</evidence>
<dbReference type="InterPro" id="IPR011598">
    <property type="entry name" value="bHLH_dom"/>
</dbReference>
<gene>
    <name evidence="7" type="ORF">EUTSA_v10009888mg</name>
</gene>
<feature type="region of interest" description="Disordered" evidence="5">
    <location>
        <begin position="125"/>
        <end position="154"/>
    </location>
</feature>
<keyword evidence="3" id="KW-0804">Transcription</keyword>
<evidence type="ECO:0000256" key="3">
    <source>
        <dbReference type="ARBA" id="ARBA00023163"/>
    </source>
</evidence>
<feature type="compositionally biased region" description="Acidic residues" evidence="5">
    <location>
        <begin position="125"/>
        <end position="144"/>
    </location>
</feature>
<proteinExistence type="predicted"/>
<feature type="region of interest" description="Disordered" evidence="5">
    <location>
        <begin position="172"/>
        <end position="196"/>
    </location>
</feature>
<reference evidence="7 8" key="1">
    <citation type="journal article" date="2013" name="Front. Plant Sci.">
        <title>The Reference Genome of the Halophytic Plant Eutrema salsugineum.</title>
        <authorList>
            <person name="Yang R."/>
            <person name="Jarvis D.E."/>
            <person name="Chen H."/>
            <person name="Beilstein M.A."/>
            <person name="Grimwood J."/>
            <person name="Jenkins J."/>
            <person name="Shu S."/>
            <person name="Prochnik S."/>
            <person name="Xin M."/>
            <person name="Ma C."/>
            <person name="Schmutz J."/>
            <person name="Wing R.A."/>
            <person name="Mitchell-Olds T."/>
            <person name="Schumaker K.S."/>
            <person name="Wang X."/>
        </authorList>
    </citation>
    <scope>NUCLEOTIDE SEQUENCE [LARGE SCALE GENOMIC DNA]</scope>
</reference>
<dbReference type="Proteomes" id="UP000030689">
    <property type="component" value="Unassembled WGS sequence"/>
</dbReference>
<dbReference type="InterPro" id="IPR037546">
    <property type="entry name" value="SAC51-like"/>
</dbReference>
<evidence type="ECO:0000256" key="4">
    <source>
        <dbReference type="ARBA" id="ARBA00023242"/>
    </source>
</evidence>
<dbReference type="EMBL" id="KI517683">
    <property type="protein sequence ID" value="ESQ33883.1"/>
    <property type="molecule type" value="Genomic_DNA"/>
</dbReference>
<keyword evidence="2" id="KW-0805">Transcription regulation</keyword>
<dbReference type="Gramene" id="ESQ33883">
    <property type="protein sequence ID" value="ESQ33883"/>
    <property type="gene ID" value="EUTSA_v10009888mg"/>
</dbReference>
<dbReference type="SUPFAM" id="SSF47459">
    <property type="entry name" value="HLH, helix-loop-helix DNA-binding domain"/>
    <property type="match status" value="1"/>
</dbReference>
<dbReference type="PROSITE" id="PS50888">
    <property type="entry name" value="BHLH"/>
    <property type="match status" value="1"/>
</dbReference>
<dbReference type="STRING" id="72664.V4L2A0"/>
<dbReference type="InterPro" id="IPR036638">
    <property type="entry name" value="HLH_DNA-bd_sf"/>
</dbReference>
<name>V4L2A0_EUTSA</name>
<protein>
    <recommendedName>
        <fullName evidence="6">BHLH domain-containing protein</fullName>
    </recommendedName>
</protein>
<dbReference type="GO" id="GO:0005634">
    <property type="term" value="C:nucleus"/>
    <property type="evidence" value="ECO:0007669"/>
    <property type="project" value="UniProtKB-SubCell"/>
</dbReference>
<keyword evidence="8" id="KW-1185">Reference proteome</keyword>
<dbReference type="Pfam" id="PF23173">
    <property type="entry name" value="bHLH_SAC51"/>
    <property type="match status" value="1"/>
</dbReference>
<feature type="domain" description="BHLH" evidence="6">
    <location>
        <begin position="180"/>
        <end position="229"/>
    </location>
</feature>
<evidence type="ECO:0000256" key="2">
    <source>
        <dbReference type="ARBA" id="ARBA00023015"/>
    </source>
</evidence>
<organism evidence="7 8">
    <name type="scientific">Eutrema salsugineum</name>
    <name type="common">Saltwater cress</name>
    <name type="synonym">Sisymbrium salsugineum</name>
    <dbReference type="NCBI Taxonomy" id="72664"/>
    <lineage>
        <taxon>Eukaryota</taxon>
        <taxon>Viridiplantae</taxon>
        <taxon>Streptophyta</taxon>
        <taxon>Embryophyta</taxon>
        <taxon>Tracheophyta</taxon>
        <taxon>Spermatophyta</taxon>
        <taxon>Magnoliopsida</taxon>
        <taxon>eudicotyledons</taxon>
        <taxon>Gunneridae</taxon>
        <taxon>Pentapetalae</taxon>
        <taxon>rosids</taxon>
        <taxon>malvids</taxon>
        <taxon>Brassicales</taxon>
        <taxon>Brassicaceae</taxon>
        <taxon>Eutremeae</taxon>
        <taxon>Eutrema</taxon>
    </lineage>
</organism>
<evidence type="ECO:0000313" key="8">
    <source>
        <dbReference type="Proteomes" id="UP000030689"/>
    </source>
</evidence>
<evidence type="ECO:0000256" key="5">
    <source>
        <dbReference type="SAM" id="MobiDB-lite"/>
    </source>
</evidence>
<dbReference type="GO" id="GO:0010089">
    <property type="term" value="P:xylem development"/>
    <property type="evidence" value="ECO:0007669"/>
    <property type="project" value="EnsemblPlants"/>
</dbReference>
<dbReference type="eggNOG" id="ENOG502R4DP">
    <property type="taxonomic scope" value="Eukaryota"/>
</dbReference>